<organism evidence="1 2">
    <name type="scientific">Aspergillus tanneri</name>
    <dbReference type="NCBI Taxonomy" id="1220188"/>
    <lineage>
        <taxon>Eukaryota</taxon>
        <taxon>Fungi</taxon>
        <taxon>Dikarya</taxon>
        <taxon>Ascomycota</taxon>
        <taxon>Pezizomycotina</taxon>
        <taxon>Eurotiomycetes</taxon>
        <taxon>Eurotiomycetidae</taxon>
        <taxon>Eurotiales</taxon>
        <taxon>Aspergillaceae</taxon>
        <taxon>Aspergillus</taxon>
        <taxon>Aspergillus subgen. Circumdati</taxon>
    </lineage>
</organism>
<sequence>MVSHLGLAWDRVTVNDIEIERALQRQAKTAKGKGDMYAAEYESFSQLPKMQ</sequence>
<dbReference type="AlphaFoldDB" id="A0A4S3JW10"/>
<reference evidence="1 2" key="1">
    <citation type="submission" date="2019-03" db="EMBL/GenBank/DDBJ databases">
        <title>The genome sequence of a newly discovered highly antifungal drug resistant Aspergillus species, Aspergillus tanneri NIH 1004.</title>
        <authorList>
            <person name="Mounaud S."/>
            <person name="Singh I."/>
            <person name="Joardar V."/>
            <person name="Pakala S."/>
            <person name="Pakala S."/>
            <person name="Venepally P."/>
            <person name="Hoover J."/>
            <person name="Nierman W."/>
            <person name="Chung J."/>
            <person name="Losada L."/>
        </authorList>
    </citation>
    <scope>NUCLEOTIDE SEQUENCE [LARGE SCALE GENOMIC DNA]</scope>
    <source>
        <strain evidence="1 2">NIH1004</strain>
    </source>
</reference>
<evidence type="ECO:0000313" key="1">
    <source>
        <dbReference type="EMBL" id="THC99648.1"/>
    </source>
</evidence>
<dbReference type="Proteomes" id="UP000308092">
    <property type="component" value="Unassembled WGS sequence"/>
</dbReference>
<protein>
    <submittedName>
        <fullName evidence="1">Uncharacterized protein</fullName>
    </submittedName>
</protein>
<evidence type="ECO:0000313" key="2">
    <source>
        <dbReference type="Proteomes" id="UP000308092"/>
    </source>
</evidence>
<gene>
    <name evidence="1" type="ORF">EYZ11_000915</name>
</gene>
<proteinExistence type="predicted"/>
<comment type="caution">
    <text evidence="1">The sequence shown here is derived from an EMBL/GenBank/DDBJ whole genome shotgun (WGS) entry which is preliminary data.</text>
</comment>
<dbReference type="EMBL" id="SOSA01000014">
    <property type="protein sequence ID" value="THC99648.1"/>
    <property type="molecule type" value="Genomic_DNA"/>
</dbReference>
<name>A0A4S3JW10_9EURO</name>
<dbReference type="VEuPathDB" id="FungiDB:EYZ11_000915"/>
<keyword evidence="2" id="KW-1185">Reference proteome</keyword>
<accession>A0A4S3JW10</accession>